<dbReference type="InterPro" id="IPR051692">
    <property type="entry name" value="OMP-like"/>
</dbReference>
<dbReference type="Pfam" id="PF13505">
    <property type="entry name" value="OMP_b-brl"/>
    <property type="match status" value="1"/>
</dbReference>
<evidence type="ECO:0000256" key="1">
    <source>
        <dbReference type="ARBA" id="ARBA00004370"/>
    </source>
</evidence>
<organism evidence="7 8">
    <name type="scientific">Roseovarius aestuarii</name>
    <dbReference type="NCBI Taxonomy" id="475083"/>
    <lineage>
        <taxon>Bacteria</taxon>
        <taxon>Pseudomonadati</taxon>
        <taxon>Pseudomonadota</taxon>
        <taxon>Alphaproteobacteria</taxon>
        <taxon>Rhodobacterales</taxon>
        <taxon>Roseobacteraceae</taxon>
        <taxon>Roseovarius</taxon>
    </lineage>
</organism>
<name>A0A1X7BMJ1_9RHOB</name>
<dbReference type="Gene3D" id="2.40.160.10">
    <property type="entry name" value="Porin"/>
    <property type="match status" value="1"/>
</dbReference>
<dbReference type="Proteomes" id="UP000193224">
    <property type="component" value="Unassembled WGS sequence"/>
</dbReference>
<dbReference type="SUPFAM" id="SSF56925">
    <property type="entry name" value="OMPA-like"/>
    <property type="match status" value="1"/>
</dbReference>
<evidence type="ECO:0000256" key="4">
    <source>
        <dbReference type="ARBA" id="ARBA00038306"/>
    </source>
</evidence>
<dbReference type="OrthoDB" id="268975at2"/>
<dbReference type="AlphaFoldDB" id="A0A1X7BMJ1"/>
<keyword evidence="8" id="KW-1185">Reference proteome</keyword>
<dbReference type="EMBL" id="FWXB01000002">
    <property type="protein sequence ID" value="SMC10848.1"/>
    <property type="molecule type" value="Genomic_DNA"/>
</dbReference>
<keyword evidence="2 5" id="KW-0732">Signal</keyword>
<feature type="domain" description="Outer membrane protein beta-barrel" evidence="6">
    <location>
        <begin position="6"/>
        <end position="174"/>
    </location>
</feature>
<dbReference type="RefSeq" id="WP_085798833.1">
    <property type="nucleotide sequence ID" value="NZ_FWXB01000002.1"/>
</dbReference>
<accession>A0A1X7BMJ1</accession>
<dbReference type="GO" id="GO:0016020">
    <property type="term" value="C:membrane"/>
    <property type="evidence" value="ECO:0007669"/>
    <property type="project" value="UniProtKB-SubCell"/>
</dbReference>
<feature type="signal peptide" evidence="5">
    <location>
        <begin position="1"/>
        <end position="20"/>
    </location>
</feature>
<evidence type="ECO:0000256" key="2">
    <source>
        <dbReference type="ARBA" id="ARBA00022729"/>
    </source>
</evidence>
<evidence type="ECO:0000313" key="8">
    <source>
        <dbReference type="Proteomes" id="UP000193224"/>
    </source>
</evidence>
<dbReference type="InterPro" id="IPR023614">
    <property type="entry name" value="Porin_dom_sf"/>
</dbReference>
<proteinExistence type="inferred from homology"/>
<evidence type="ECO:0000313" key="7">
    <source>
        <dbReference type="EMBL" id="SMC10848.1"/>
    </source>
</evidence>
<evidence type="ECO:0000256" key="5">
    <source>
        <dbReference type="SAM" id="SignalP"/>
    </source>
</evidence>
<evidence type="ECO:0000259" key="6">
    <source>
        <dbReference type="Pfam" id="PF13505"/>
    </source>
</evidence>
<protein>
    <recommendedName>
        <fullName evidence="6">Outer membrane protein beta-barrel domain-containing protein</fullName>
    </recommendedName>
</protein>
<evidence type="ECO:0000256" key="3">
    <source>
        <dbReference type="ARBA" id="ARBA00023136"/>
    </source>
</evidence>
<dbReference type="PANTHER" id="PTHR34001">
    <property type="entry name" value="BLL7405 PROTEIN"/>
    <property type="match status" value="1"/>
</dbReference>
<comment type="similarity">
    <text evidence="4">Belongs to the Omp25/RopB family.</text>
</comment>
<dbReference type="PANTHER" id="PTHR34001:SF3">
    <property type="entry name" value="BLL7405 PROTEIN"/>
    <property type="match status" value="1"/>
</dbReference>
<feature type="chain" id="PRO_5013163313" description="Outer membrane protein beta-barrel domain-containing protein" evidence="5">
    <location>
        <begin position="21"/>
        <end position="174"/>
    </location>
</feature>
<gene>
    <name evidence="7" type="ORF">ROA7745_00656</name>
</gene>
<dbReference type="InterPro" id="IPR027385">
    <property type="entry name" value="Beta-barrel_OMP"/>
</dbReference>
<dbReference type="InterPro" id="IPR011250">
    <property type="entry name" value="OMP/PagP_B-barrel"/>
</dbReference>
<sequence>MKKIAAFLVLSVLPAASAFAQSNDWTGAYAGIQLGFADVETNLAGVNGEGSIGGITAGFDWDLGAWVVGLGADYDFADISLGTTADLEEVWRIKFRGGYKIGQGLAYGTAGYANADTDTLGDDDGYFIGAGYEQPLTPNFSLGGELLYHEFDNFNSTATDVDATTVQVRGTFRF</sequence>
<comment type="subcellular location">
    <subcellularLocation>
        <location evidence="1">Membrane</location>
    </subcellularLocation>
</comment>
<reference evidence="7 8" key="1">
    <citation type="submission" date="2017-03" db="EMBL/GenBank/DDBJ databases">
        <authorList>
            <person name="Afonso C.L."/>
            <person name="Miller P.J."/>
            <person name="Scott M.A."/>
            <person name="Spackman E."/>
            <person name="Goraichik I."/>
            <person name="Dimitrov K.M."/>
            <person name="Suarez D.L."/>
            <person name="Swayne D.E."/>
        </authorList>
    </citation>
    <scope>NUCLEOTIDE SEQUENCE [LARGE SCALE GENOMIC DNA]</scope>
    <source>
        <strain evidence="7 8">CECT 7745</strain>
    </source>
</reference>
<keyword evidence="3" id="KW-0472">Membrane</keyword>